<organism evidence="1 2">
    <name type="scientific">Papilio xuthus</name>
    <name type="common">Asian swallowtail butterfly</name>
    <dbReference type="NCBI Taxonomy" id="66420"/>
    <lineage>
        <taxon>Eukaryota</taxon>
        <taxon>Metazoa</taxon>
        <taxon>Ecdysozoa</taxon>
        <taxon>Arthropoda</taxon>
        <taxon>Hexapoda</taxon>
        <taxon>Insecta</taxon>
        <taxon>Pterygota</taxon>
        <taxon>Neoptera</taxon>
        <taxon>Endopterygota</taxon>
        <taxon>Lepidoptera</taxon>
        <taxon>Glossata</taxon>
        <taxon>Ditrysia</taxon>
        <taxon>Papilionoidea</taxon>
        <taxon>Papilionidae</taxon>
        <taxon>Papilioninae</taxon>
        <taxon>Papilio</taxon>
    </lineage>
</organism>
<dbReference type="Proteomes" id="UP000053268">
    <property type="component" value="Unassembled WGS sequence"/>
</dbReference>
<reference evidence="1 2" key="1">
    <citation type="journal article" date="2015" name="Nat. Commun.">
        <title>Outbred genome sequencing and CRISPR/Cas9 gene editing in butterflies.</title>
        <authorList>
            <person name="Li X."/>
            <person name="Fan D."/>
            <person name="Zhang W."/>
            <person name="Liu G."/>
            <person name="Zhang L."/>
            <person name="Zhao L."/>
            <person name="Fang X."/>
            <person name="Chen L."/>
            <person name="Dong Y."/>
            <person name="Chen Y."/>
            <person name="Ding Y."/>
            <person name="Zhao R."/>
            <person name="Feng M."/>
            <person name="Zhu Y."/>
            <person name="Feng Y."/>
            <person name="Jiang X."/>
            <person name="Zhu D."/>
            <person name="Xiang H."/>
            <person name="Feng X."/>
            <person name="Li S."/>
            <person name="Wang J."/>
            <person name="Zhang G."/>
            <person name="Kronforst M.R."/>
            <person name="Wang W."/>
        </authorList>
    </citation>
    <scope>NUCLEOTIDE SEQUENCE [LARGE SCALE GENOMIC DNA]</scope>
    <source>
        <strain evidence="1">Ya'a_city_454_Px</strain>
        <tissue evidence="1">Whole body</tissue>
    </source>
</reference>
<dbReference type="EMBL" id="KQ458756">
    <property type="protein sequence ID" value="KPJ05263.1"/>
    <property type="molecule type" value="Genomic_DNA"/>
</dbReference>
<name>A0A194QI75_PAPXU</name>
<evidence type="ECO:0000313" key="2">
    <source>
        <dbReference type="Proteomes" id="UP000053268"/>
    </source>
</evidence>
<keyword evidence="2" id="KW-1185">Reference proteome</keyword>
<gene>
    <name evidence="1" type="ORF">RR46_02018</name>
</gene>
<evidence type="ECO:0000313" key="1">
    <source>
        <dbReference type="EMBL" id="KPJ05263.1"/>
    </source>
</evidence>
<proteinExistence type="predicted"/>
<dbReference type="AlphaFoldDB" id="A0A194QI75"/>
<accession>A0A194QI75</accession>
<sequence>MSSSSAYTSPLDIGLSHGTPLSTILGHSHPALASCPAKIIAPPSLRTSYTTFADPWSPLKTSSTPHIE</sequence>
<protein>
    <submittedName>
        <fullName evidence="1">Uncharacterized protein</fullName>
    </submittedName>
</protein>